<feature type="transmembrane region" description="Helical" evidence="1">
    <location>
        <begin position="167"/>
        <end position="188"/>
    </location>
</feature>
<reference evidence="2" key="1">
    <citation type="journal article" date="2023" name="Genome Biol. Evol.">
        <title>First Whole Genome Sequence and Flow Cytometry Genome Size Data for the Lichen-Forming Fungus Ramalina farinacea (Ascomycota).</title>
        <authorList>
            <person name="Llewellyn T."/>
            <person name="Mian S."/>
            <person name="Hill R."/>
            <person name="Leitch I.J."/>
            <person name="Gaya E."/>
        </authorList>
    </citation>
    <scope>NUCLEOTIDE SEQUENCE</scope>
    <source>
        <strain evidence="2">LIQ254RAFAR</strain>
    </source>
</reference>
<feature type="transmembrane region" description="Helical" evidence="1">
    <location>
        <begin position="200"/>
        <end position="224"/>
    </location>
</feature>
<gene>
    <name evidence="2" type="ORF">OHK93_001640</name>
</gene>
<evidence type="ECO:0000313" key="3">
    <source>
        <dbReference type="Proteomes" id="UP001161017"/>
    </source>
</evidence>
<sequence length="643" mass="72062">MSAEDATGGSNFNVLATGTQDLAALVGIFAADSVEPYAFNYSRGWLSPLASTLSLLGVLGYIRGLVKLGLGREGCLRAKFDIKAERTFFGFLDEDWLPPGAVHQVTYLQRERHEDHVVWSTNRRIKHTSESMPILRIALSGPFANHGNVVVNTCQIQYKIKHFRSGYGHIIVPLVSVIFVGVTTLTIIPLRSHPRSMSWTWYFATVGMFTSLFASFMLWSWVYAQEMLPHHQSNWADQTVTNRFRQRPSLEKRDYFAFVQIGPRFVTFDLRAIKGDTRWLVRATSLGMAVLGLFSYICQYIELRGTSSHHSAIWLGVQGVLALARVGIWVLDPGFDDLEAGSDDAQTWHTEPIISMSEEKLLLLRLSHLNEPSLTTDTLTLSRTPAPLKPITPAPRTHHSDPLAIPIWVLPVLDLPEPLLARAFELAYSLYSEPANTPSRASALDLFRNVRRAWDFPLGFLTWWVEAHNARSFDTDLDVGSYGSLTKNAIGCRVVEDQYGRCHYLPYVQRGERGEQVFGDPRAEQKTMYTTAPPDATTTETLSAHRDGMRVGWPVKLEHTDSMGMGTGAEVKRKGTGLSLSKINTRTTEMVSEVVSMWDDLIGILRREKTVVFRRQADFLREGAVVGLAKADAEKEGLQDFEA</sequence>
<keyword evidence="1" id="KW-1133">Transmembrane helix</keyword>
<name>A0AA43QPY9_9LECA</name>
<keyword evidence="1" id="KW-0812">Transmembrane</keyword>
<dbReference type="EMBL" id="JAPUFD010000011">
    <property type="protein sequence ID" value="MDI1490437.1"/>
    <property type="molecule type" value="Genomic_DNA"/>
</dbReference>
<dbReference type="AlphaFoldDB" id="A0AA43QPY9"/>
<comment type="caution">
    <text evidence="2">The sequence shown here is derived from an EMBL/GenBank/DDBJ whole genome shotgun (WGS) entry which is preliminary data.</text>
</comment>
<evidence type="ECO:0000313" key="2">
    <source>
        <dbReference type="EMBL" id="MDI1490437.1"/>
    </source>
</evidence>
<protein>
    <submittedName>
        <fullName evidence="2">Uncharacterized protein</fullName>
    </submittedName>
</protein>
<dbReference type="Proteomes" id="UP001161017">
    <property type="component" value="Unassembled WGS sequence"/>
</dbReference>
<feature type="transmembrane region" description="Helical" evidence="1">
    <location>
        <begin position="45"/>
        <end position="62"/>
    </location>
</feature>
<keyword evidence="1" id="KW-0472">Membrane</keyword>
<feature type="transmembrane region" description="Helical" evidence="1">
    <location>
        <begin position="279"/>
        <end position="297"/>
    </location>
</feature>
<evidence type="ECO:0000256" key="1">
    <source>
        <dbReference type="SAM" id="Phobius"/>
    </source>
</evidence>
<proteinExistence type="predicted"/>
<organism evidence="2 3">
    <name type="scientific">Ramalina farinacea</name>
    <dbReference type="NCBI Taxonomy" id="258253"/>
    <lineage>
        <taxon>Eukaryota</taxon>
        <taxon>Fungi</taxon>
        <taxon>Dikarya</taxon>
        <taxon>Ascomycota</taxon>
        <taxon>Pezizomycotina</taxon>
        <taxon>Lecanoromycetes</taxon>
        <taxon>OSLEUM clade</taxon>
        <taxon>Lecanoromycetidae</taxon>
        <taxon>Lecanorales</taxon>
        <taxon>Lecanorineae</taxon>
        <taxon>Ramalinaceae</taxon>
        <taxon>Ramalina</taxon>
    </lineage>
</organism>
<accession>A0AA43QPY9</accession>
<keyword evidence="3" id="KW-1185">Reference proteome</keyword>